<dbReference type="InterPro" id="IPR014030">
    <property type="entry name" value="Ketoacyl_synth_N"/>
</dbReference>
<dbReference type="InterPro" id="IPR020841">
    <property type="entry name" value="PKS_Beta-ketoAc_synthase_dom"/>
</dbReference>
<dbReference type="Pfam" id="PF16197">
    <property type="entry name" value="KAsynt_C_assoc"/>
    <property type="match status" value="1"/>
</dbReference>
<dbReference type="SMART" id="SM00825">
    <property type="entry name" value="PKS_KS"/>
    <property type="match status" value="1"/>
</dbReference>
<dbReference type="Proteomes" id="UP000626026">
    <property type="component" value="Unassembled WGS sequence"/>
</dbReference>
<evidence type="ECO:0000259" key="4">
    <source>
        <dbReference type="PROSITE" id="PS52004"/>
    </source>
</evidence>
<dbReference type="InterPro" id="IPR032821">
    <property type="entry name" value="PKS_assoc"/>
</dbReference>
<dbReference type="PANTHER" id="PTHR43775:SF37">
    <property type="entry name" value="SI:DKEY-61P9.11"/>
    <property type="match status" value="1"/>
</dbReference>
<dbReference type="Pfam" id="PF02801">
    <property type="entry name" value="Ketoacyl-synt_C"/>
    <property type="match status" value="1"/>
</dbReference>
<comment type="caution">
    <text evidence="5">The sequence shown here is derived from an EMBL/GenBank/DDBJ whole genome shotgun (WGS) entry which is preliminary data.</text>
</comment>
<protein>
    <submittedName>
        <fullName evidence="5">Polyketide synthase</fullName>
    </submittedName>
</protein>
<dbReference type="InterPro" id="IPR050091">
    <property type="entry name" value="PKS_NRPS_Biosynth_Enz"/>
</dbReference>
<evidence type="ECO:0000256" key="3">
    <source>
        <dbReference type="SAM" id="MobiDB-lite"/>
    </source>
</evidence>
<evidence type="ECO:0000313" key="6">
    <source>
        <dbReference type="Proteomes" id="UP000626026"/>
    </source>
</evidence>
<name>A0ABR7RRQ4_9PROT</name>
<keyword evidence="2" id="KW-0597">Phosphoprotein</keyword>
<accession>A0ABR7RRQ4</accession>
<evidence type="ECO:0000256" key="2">
    <source>
        <dbReference type="ARBA" id="ARBA00022553"/>
    </source>
</evidence>
<dbReference type="RefSeq" id="WP_187785881.1">
    <property type="nucleotide sequence ID" value="NZ_JACTVA010000037.1"/>
</dbReference>
<dbReference type="InterPro" id="IPR016039">
    <property type="entry name" value="Thiolase-like"/>
</dbReference>
<dbReference type="CDD" id="cd00833">
    <property type="entry name" value="PKS"/>
    <property type="match status" value="1"/>
</dbReference>
<dbReference type="PROSITE" id="PS52004">
    <property type="entry name" value="KS3_2"/>
    <property type="match status" value="1"/>
</dbReference>
<organism evidence="5 6">
    <name type="scientific">Teichococcus aerophilus</name>
    <dbReference type="NCBI Taxonomy" id="1224513"/>
    <lineage>
        <taxon>Bacteria</taxon>
        <taxon>Pseudomonadati</taxon>
        <taxon>Pseudomonadota</taxon>
        <taxon>Alphaproteobacteria</taxon>
        <taxon>Acetobacterales</taxon>
        <taxon>Roseomonadaceae</taxon>
        <taxon>Roseomonas</taxon>
    </lineage>
</organism>
<keyword evidence="6" id="KW-1185">Reference proteome</keyword>
<feature type="compositionally biased region" description="Pro residues" evidence="3">
    <location>
        <begin position="492"/>
        <end position="507"/>
    </location>
</feature>
<reference evidence="5 6" key="1">
    <citation type="journal article" date="2013" name="Int. J. Syst. Evol. Microbiol.">
        <title>Roseomonas aerophila sp. nov., isolated from air.</title>
        <authorList>
            <person name="Kim S.J."/>
            <person name="Weon H.Y."/>
            <person name="Ahn J.H."/>
            <person name="Hong S.B."/>
            <person name="Seok S.J."/>
            <person name="Whang K.S."/>
            <person name="Kwon S.W."/>
        </authorList>
    </citation>
    <scope>NUCLEOTIDE SEQUENCE [LARGE SCALE GENOMIC DNA]</scope>
    <source>
        <strain evidence="5 6">NBRC 108923</strain>
    </source>
</reference>
<dbReference type="Gene3D" id="3.40.47.10">
    <property type="match status" value="1"/>
</dbReference>
<feature type="region of interest" description="Disordered" evidence="3">
    <location>
        <begin position="1"/>
        <end position="24"/>
    </location>
</feature>
<dbReference type="InterPro" id="IPR014031">
    <property type="entry name" value="Ketoacyl_synth_C"/>
</dbReference>
<gene>
    <name evidence="5" type="ORF">IBL26_17920</name>
</gene>
<dbReference type="EMBL" id="JACTVA010000037">
    <property type="protein sequence ID" value="MBC9208732.1"/>
    <property type="molecule type" value="Genomic_DNA"/>
</dbReference>
<proteinExistence type="predicted"/>
<feature type="non-terminal residue" evidence="5">
    <location>
        <position position="534"/>
    </location>
</feature>
<evidence type="ECO:0000256" key="1">
    <source>
        <dbReference type="ARBA" id="ARBA00022450"/>
    </source>
</evidence>
<feature type="domain" description="Ketosynthase family 3 (KS3)" evidence="4">
    <location>
        <begin position="28"/>
        <end position="449"/>
    </location>
</feature>
<keyword evidence="1" id="KW-0596">Phosphopantetheine</keyword>
<dbReference type="Pfam" id="PF00109">
    <property type="entry name" value="ketoacyl-synt"/>
    <property type="match status" value="1"/>
</dbReference>
<dbReference type="SUPFAM" id="SSF53901">
    <property type="entry name" value="Thiolase-like"/>
    <property type="match status" value="1"/>
</dbReference>
<dbReference type="PANTHER" id="PTHR43775">
    <property type="entry name" value="FATTY ACID SYNTHASE"/>
    <property type="match status" value="1"/>
</dbReference>
<feature type="compositionally biased region" description="Low complexity" evidence="3">
    <location>
        <begin position="508"/>
        <end position="534"/>
    </location>
</feature>
<evidence type="ECO:0000313" key="5">
    <source>
        <dbReference type="EMBL" id="MBC9208732.1"/>
    </source>
</evidence>
<feature type="region of interest" description="Disordered" evidence="3">
    <location>
        <begin position="491"/>
        <end position="534"/>
    </location>
</feature>
<sequence length="534" mass="54361">MPEGTSTSGPGRAAESTATAPQGTDLAGAPIAIVGAACRLPGAPDLASFWSMLATGTDAVGQLPAERFAQPAFYHPRKSESGRSYSFAAAHLGDIAQFDAPAFGLSPREAAEMDPQQRILLEVAAEAVEDAGWPLAKLAGRPVGAFIGGSSTDYAELRLGDPAGIDRYFMTGNTLSILSNRLTNIFDLRGAGQTIDTACSSSLVALHMAVQALRSGQLEAALVGGVQLLLSPYAFTGFSRAGMLSQRGRCQAFDAAADGYVRGEGAGMVLLKPLAQALAEGDRVRGVILGTGTNAAGRTIGLSLPNREAQAALLTRVLAESGLDRDDLAYFEAHGTGTQAGDPVESWAIGRALARGRATPLPVGSVKTNIGHLEPASGIAGLLKAMLVLEKGVLPPNLHFNNPNPNIDFAGLNIRIPTAAESIVTGPGSLAGVNSFGFGGTNATVLLGAAPAVAPLPQEAPTALPPLLLTAHSEAALKTLAANWRDRLAALAPPPATQGPATPPPLPTKRTAASGTQRPAASTPAATKSAAPAA</sequence>